<reference evidence="2" key="1">
    <citation type="journal article" date="2021" name="Nat. Commun.">
        <title>Genetic determinants of endophytism in the Arabidopsis root mycobiome.</title>
        <authorList>
            <person name="Mesny F."/>
            <person name="Miyauchi S."/>
            <person name="Thiergart T."/>
            <person name="Pickel B."/>
            <person name="Atanasova L."/>
            <person name="Karlsson M."/>
            <person name="Huettel B."/>
            <person name="Barry K.W."/>
            <person name="Haridas S."/>
            <person name="Chen C."/>
            <person name="Bauer D."/>
            <person name="Andreopoulos W."/>
            <person name="Pangilinan J."/>
            <person name="LaButti K."/>
            <person name="Riley R."/>
            <person name="Lipzen A."/>
            <person name="Clum A."/>
            <person name="Drula E."/>
            <person name="Henrissat B."/>
            <person name="Kohler A."/>
            <person name="Grigoriev I.V."/>
            <person name="Martin F.M."/>
            <person name="Hacquard S."/>
        </authorList>
    </citation>
    <scope>NUCLEOTIDE SEQUENCE</scope>
    <source>
        <strain evidence="2">MPI-SDFR-AT-0117</strain>
    </source>
</reference>
<feature type="region of interest" description="Disordered" evidence="1">
    <location>
        <begin position="150"/>
        <end position="207"/>
    </location>
</feature>
<gene>
    <name evidence="2" type="ORF">F5X68DRAFT_201994</name>
</gene>
<feature type="region of interest" description="Disordered" evidence="1">
    <location>
        <begin position="67"/>
        <end position="86"/>
    </location>
</feature>
<name>A0A9P9AAS6_9PEZI</name>
<dbReference type="EMBL" id="JAGSXJ010000005">
    <property type="protein sequence ID" value="KAH6691503.1"/>
    <property type="molecule type" value="Genomic_DNA"/>
</dbReference>
<dbReference type="AlphaFoldDB" id="A0A9P9AAS6"/>
<comment type="caution">
    <text evidence="2">The sequence shown here is derived from an EMBL/GenBank/DDBJ whole genome shotgun (WGS) entry which is preliminary data.</text>
</comment>
<evidence type="ECO:0000313" key="3">
    <source>
        <dbReference type="Proteomes" id="UP000770015"/>
    </source>
</evidence>
<keyword evidence="3" id="KW-1185">Reference proteome</keyword>
<dbReference type="OrthoDB" id="10565119at2759"/>
<organism evidence="2 3">
    <name type="scientific">Plectosphaerella plurivora</name>
    <dbReference type="NCBI Taxonomy" id="936078"/>
    <lineage>
        <taxon>Eukaryota</taxon>
        <taxon>Fungi</taxon>
        <taxon>Dikarya</taxon>
        <taxon>Ascomycota</taxon>
        <taxon>Pezizomycotina</taxon>
        <taxon>Sordariomycetes</taxon>
        <taxon>Hypocreomycetidae</taxon>
        <taxon>Glomerellales</taxon>
        <taxon>Plectosphaerellaceae</taxon>
        <taxon>Plectosphaerella</taxon>
    </lineage>
</organism>
<dbReference type="Proteomes" id="UP000770015">
    <property type="component" value="Unassembled WGS sequence"/>
</dbReference>
<evidence type="ECO:0000256" key="1">
    <source>
        <dbReference type="SAM" id="MobiDB-lite"/>
    </source>
</evidence>
<proteinExistence type="predicted"/>
<feature type="compositionally biased region" description="Polar residues" evidence="1">
    <location>
        <begin position="191"/>
        <end position="204"/>
    </location>
</feature>
<protein>
    <submittedName>
        <fullName evidence="2">Uncharacterized protein</fullName>
    </submittedName>
</protein>
<evidence type="ECO:0000313" key="2">
    <source>
        <dbReference type="EMBL" id="KAH6691503.1"/>
    </source>
</evidence>
<sequence>MPVAPRPVSKPVAAEPVSSKHVALKPVSPAPTSLKPVSNAGVERTLLAAEREALPKLAYRVASPKPAASMPVKPVSNDGAGRSSHVTDRKALPTLTYRPASHRNQRLQPAVVEEVIRNVEPEPVVANMVPQVSTKFLEGFKQALLPVDQNRKLDQETRQGQSKHAQRTPIPGMHDGRYREMHAPNVETRGQEGSSRPSRNQNRQGRVPEICESNLHVVVPAIIEIFLEKLRHKEGVVEKVAKLYAGNGNKLVEELRGSHYKDQRVLAETYDHRRQEFIKKCDKTMQRVQIIRDAMDGCVGDVASSPDLRTAAVERVMVRLREARA</sequence>
<accession>A0A9P9AAS6</accession>